<protein>
    <submittedName>
        <fullName evidence="1">Uncharacterized protein</fullName>
    </submittedName>
</protein>
<dbReference type="KEGG" id="pais:PFX98_08395"/>
<proteinExistence type="predicted"/>
<reference evidence="1" key="1">
    <citation type="submission" date="2023-01" db="EMBL/GenBank/DDBJ databases">
        <title>Whole genome sequence of Paucibacter sp. S2-9 isolated from pond sediment.</title>
        <authorList>
            <person name="Jung J.Y."/>
        </authorList>
    </citation>
    <scope>NUCLEOTIDE SEQUENCE</scope>
    <source>
        <strain evidence="1">S2-9</strain>
    </source>
</reference>
<sequence>MPKYRRLEVRDCQGTLWAFYRIYEGRSVASFEGDLSGLRLEELPGASVQESGSLRRQTLEPELDLITVPINPDTIRELKKRLASHGILGREGAVIHTQLAAGDDLLLIACDNFHDDCTVASVSVPEPFLEEMLSHGLLRKYSDA</sequence>
<keyword evidence="2" id="KW-1185">Reference proteome</keyword>
<accession>A0AA95NJM0</accession>
<dbReference type="EMBL" id="CP116346">
    <property type="protein sequence ID" value="WIT13623.1"/>
    <property type="molecule type" value="Genomic_DNA"/>
</dbReference>
<dbReference type="AlphaFoldDB" id="A0AA95NJM0"/>
<dbReference type="RefSeq" id="WP_285234741.1">
    <property type="nucleotide sequence ID" value="NZ_CP116346.1"/>
</dbReference>
<evidence type="ECO:0000313" key="2">
    <source>
        <dbReference type="Proteomes" id="UP001177769"/>
    </source>
</evidence>
<name>A0AA95NJM0_9BURK</name>
<organism evidence="1 2">
    <name type="scientific">Paucibacter sediminis</name>
    <dbReference type="NCBI Taxonomy" id="3019553"/>
    <lineage>
        <taxon>Bacteria</taxon>
        <taxon>Pseudomonadati</taxon>
        <taxon>Pseudomonadota</taxon>
        <taxon>Betaproteobacteria</taxon>
        <taxon>Burkholderiales</taxon>
        <taxon>Sphaerotilaceae</taxon>
        <taxon>Roseateles</taxon>
    </lineage>
</organism>
<gene>
    <name evidence="1" type="ORF">PFX98_08395</name>
</gene>
<evidence type="ECO:0000313" key="1">
    <source>
        <dbReference type="EMBL" id="WIT13623.1"/>
    </source>
</evidence>
<dbReference type="Proteomes" id="UP001177769">
    <property type="component" value="Chromosome"/>
</dbReference>